<protein>
    <submittedName>
        <fullName evidence="10">Taurine catabolism dioxygenase TauD, TfdA family protein</fullName>
    </submittedName>
</protein>
<proteinExistence type="predicted"/>
<dbReference type="Pfam" id="PF00172">
    <property type="entry name" value="Zn_clus"/>
    <property type="match status" value="1"/>
</dbReference>
<dbReference type="EMBL" id="NKJJ02000007">
    <property type="protein sequence ID" value="TPR08045.1"/>
    <property type="molecule type" value="Genomic_DNA"/>
</dbReference>
<evidence type="ECO:0000256" key="8">
    <source>
        <dbReference type="ARBA" id="ARBA00023242"/>
    </source>
</evidence>
<evidence type="ECO:0000256" key="4">
    <source>
        <dbReference type="ARBA" id="ARBA00023002"/>
    </source>
</evidence>
<dbReference type="InterPro" id="IPR053187">
    <property type="entry name" value="Notoamide_regulator"/>
</dbReference>
<keyword evidence="10" id="KW-0223">Dioxygenase</keyword>
<keyword evidence="4" id="KW-0560">Oxidoreductase</keyword>
<dbReference type="PRINTS" id="PR00420">
    <property type="entry name" value="RNGMNOXGNASE"/>
</dbReference>
<dbReference type="SUPFAM" id="SSF51905">
    <property type="entry name" value="FAD/NAD(P)-binding domain"/>
    <property type="match status" value="1"/>
</dbReference>
<dbReference type="GO" id="GO:0051213">
    <property type="term" value="F:dioxygenase activity"/>
    <property type="evidence" value="ECO:0007669"/>
    <property type="project" value="UniProtKB-KW"/>
</dbReference>
<dbReference type="InterPro" id="IPR036864">
    <property type="entry name" value="Zn2-C6_fun-type_DNA-bd_sf"/>
</dbReference>
<feature type="domain" description="Zn(2)-C6 fungal-type" evidence="9">
    <location>
        <begin position="489"/>
        <end position="519"/>
    </location>
</feature>
<dbReference type="VEuPathDB" id="FungiDB:M747DRAFT_253957"/>
<dbReference type="Gene3D" id="3.50.50.60">
    <property type="entry name" value="FAD/NAD(P)-binding domain"/>
    <property type="match status" value="1"/>
</dbReference>
<name>A0A505IIE3_ASPNG</name>
<keyword evidence="5" id="KW-0805">Transcription regulation</keyword>
<keyword evidence="2" id="KW-0479">Metal-binding</keyword>
<dbReference type="SUPFAM" id="SSF57701">
    <property type="entry name" value="Zn2/Cys6 DNA-binding domain"/>
    <property type="match status" value="1"/>
</dbReference>
<dbReference type="PROSITE" id="PS00463">
    <property type="entry name" value="ZN2_CY6_FUNGAL_1"/>
    <property type="match status" value="1"/>
</dbReference>
<keyword evidence="6" id="KW-0238">DNA-binding</keyword>
<keyword evidence="1" id="KW-0285">Flavoprotein</keyword>
<dbReference type="VEuPathDB" id="FungiDB:M747DRAFT_230736"/>
<dbReference type="VEuPathDB" id="FungiDB:ATCC64974_47180"/>
<dbReference type="InterPro" id="IPR002938">
    <property type="entry name" value="FAD-bd"/>
</dbReference>
<evidence type="ECO:0000256" key="3">
    <source>
        <dbReference type="ARBA" id="ARBA00022827"/>
    </source>
</evidence>
<dbReference type="CDD" id="cd12148">
    <property type="entry name" value="fungal_TF_MHR"/>
    <property type="match status" value="1"/>
</dbReference>
<keyword evidence="3" id="KW-0274">FAD</keyword>
<evidence type="ECO:0000259" key="9">
    <source>
        <dbReference type="PROSITE" id="PS50048"/>
    </source>
</evidence>
<dbReference type="GO" id="GO:0000981">
    <property type="term" value="F:DNA-binding transcription factor activity, RNA polymerase II-specific"/>
    <property type="evidence" value="ECO:0007669"/>
    <property type="project" value="InterPro"/>
</dbReference>
<accession>A0A505IIE3</accession>
<dbReference type="Pfam" id="PF04082">
    <property type="entry name" value="Fungal_trans"/>
    <property type="match status" value="1"/>
</dbReference>
<evidence type="ECO:0000313" key="11">
    <source>
        <dbReference type="Proteomes" id="UP000197666"/>
    </source>
</evidence>
<dbReference type="VEuPathDB" id="FungiDB:ASPNIDRAFT2_1174047"/>
<dbReference type="PROSITE" id="PS50048">
    <property type="entry name" value="ZN2_CY6_FUNGAL_2"/>
    <property type="match status" value="1"/>
</dbReference>
<evidence type="ECO:0000256" key="2">
    <source>
        <dbReference type="ARBA" id="ARBA00022723"/>
    </source>
</evidence>
<evidence type="ECO:0000256" key="1">
    <source>
        <dbReference type="ARBA" id="ARBA00022630"/>
    </source>
</evidence>
<dbReference type="FunFam" id="3.50.50.60:FF:000115">
    <property type="entry name" value="Salicylate hydroxylase, putative"/>
    <property type="match status" value="1"/>
</dbReference>
<dbReference type="GO" id="GO:0009893">
    <property type="term" value="P:positive regulation of metabolic process"/>
    <property type="evidence" value="ECO:0007669"/>
    <property type="project" value="UniProtKB-ARBA"/>
</dbReference>
<dbReference type="Proteomes" id="UP000197666">
    <property type="component" value="Unassembled WGS sequence"/>
</dbReference>
<dbReference type="PANTHER" id="PTHR47256">
    <property type="entry name" value="ZN(II)2CYS6 TRANSCRIPTION FACTOR (EUROFUNG)-RELATED"/>
    <property type="match status" value="1"/>
</dbReference>
<sequence>MAQTPQDLKIAILGAGMGGLTCALALAKEGFKHIDVYENAHDLGFVGAGIQLAPNMARVLDRLGVWKPIEAEAVNITSTSVRVGASDSELAHVPLEYIHDTYGYPHMVGHRSSLAGHLYQGCLQHPDQIHFHFATTASDTTFGPKSSFTATPRDAPEKAYRVEADVLLACDGIKSQARVAMLDLLNIKASVKDTHQAAYRIMIHKDQIKDDPELLELMNGNRVTRWIGEKRHIIAYPVSNNTIYNLSTTQPDTHFAAATNATYTTRGDKSVMLGVFGDFCPMVQRMLNYVPEGEVCEWKLRVHEPLPTWVHETVALVGDACHPTLPHLAQGAAQAIEDGGVIGAVLSKLPDTTPASIHKALKVYEKVRKDRAYAIVELAAASGRALHLGEGAAKEERDRQFAALRQGKGPVPDKWADADVQKELYGVDATKIALEQFDELFASVASDDLSPSQPTLDSAPSDNRNNLKIAIPRLAPPAVKANQQRTPRACVACRARKTKCDDRKPVCRQCHRLDLVCNYAGSKRERQQLELESVRKKVVAYESLLSDIITDTQQTGASSIGDILNRHFEASPDVFAALLAARSISDPQLSPRPKPGISLNRMHITLATKPNSTLHPLTETPLVQVSNIQSWTDLVDNTTASHLLSLFFAWENPTWRLVDQEMFLRDLESGSKRFCSSLLVHTLLFFGCSSSYHLGRITDRREEKALGKKLYSALQHLWQSEKDDAGLPTAQSSIMIGLLCCTFGIDRLGTRYIMHGAQLSRQLGLHHESAPYFATDVEAEVDSLSRCHKFVACGVFDVQALAAQVYRKTPVWDHPPAASFSQEEAALLDEGEEWRPYPFQTPAFRPFHHTALCFRNKLVAIVNETARFALKFPDVKLTQDDWIYGRQTYQRLQEWRASLPFAILPDVNPAPNILTLHMYYQATVVALCQIFSLNADPTNSQPLDPKFDPELIKLQSLDTLGSLVLRFQASHGLKSVPIVMLHYFLVGGLHAISQLRPMDFKWSFVLEACVVGLWHLSLGWGRMCTAFLRTIELVLQATKPDPTLVPPKVTAVLRLLKSNLWTATDVTSLSADYVVHHVPAAAAGQSGPQFRAEGLEQLIRSMDNFAIS</sequence>
<keyword evidence="8" id="KW-0539">Nucleus</keyword>
<dbReference type="AlphaFoldDB" id="A0A505IIE3"/>
<dbReference type="Pfam" id="PF01494">
    <property type="entry name" value="FAD_binding_3"/>
    <property type="match status" value="1"/>
</dbReference>
<dbReference type="VEuPathDB" id="FungiDB:ASPNIDRAFT2_1174046"/>
<dbReference type="Gene3D" id="4.10.240.10">
    <property type="entry name" value="Zn(2)-C6 fungal-type DNA-binding domain"/>
    <property type="match status" value="1"/>
</dbReference>
<dbReference type="GO" id="GO:0006351">
    <property type="term" value="P:DNA-templated transcription"/>
    <property type="evidence" value="ECO:0007669"/>
    <property type="project" value="InterPro"/>
</dbReference>
<comment type="caution">
    <text evidence="10">The sequence shown here is derived from an EMBL/GenBank/DDBJ whole genome shotgun (WGS) entry which is preliminary data.</text>
</comment>
<dbReference type="VEuPathDB" id="FungiDB:ATCC64974_47170"/>
<evidence type="ECO:0000313" key="10">
    <source>
        <dbReference type="EMBL" id="TPR08045.1"/>
    </source>
</evidence>
<dbReference type="GO" id="GO:0008270">
    <property type="term" value="F:zinc ion binding"/>
    <property type="evidence" value="ECO:0007669"/>
    <property type="project" value="InterPro"/>
</dbReference>
<dbReference type="VEuPathDB" id="FungiDB:An07g05650"/>
<dbReference type="InterPro" id="IPR007219">
    <property type="entry name" value="XnlR_reg_dom"/>
</dbReference>
<evidence type="ECO:0000256" key="6">
    <source>
        <dbReference type="ARBA" id="ARBA00023125"/>
    </source>
</evidence>
<dbReference type="InterPro" id="IPR001138">
    <property type="entry name" value="Zn2Cys6_DnaBD"/>
</dbReference>
<keyword evidence="7" id="KW-0804">Transcription</keyword>
<dbReference type="CDD" id="cd00067">
    <property type="entry name" value="GAL4"/>
    <property type="match status" value="1"/>
</dbReference>
<reference evidence="11" key="1">
    <citation type="submission" date="2018-10" db="EMBL/GenBank/DDBJ databases">
        <title>FDA dAtabase for Regulatory Grade micrObial Sequences (FDA-ARGOS): Supporting development and validation of Infectious Disease Dx tests.</title>
        <authorList>
            <person name="Kerrigan L."/>
            <person name="Tallon L."/>
            <person name="Sadzewicz L."/>
            <person name="Sengamalay N."/>
            <person name="Ott S."/>
            <person name="Godinez A."/>
            <person name="Nagaraj S."/>
            <person name="Vavikolanu K."/>
            <person name="Nadendla S."/>
            <person name="George J."/>
            <person name="Sichtig H."/>
        </authorList>
    </citation>
    <scope>NUCLEOTIDE SEQUENCE [LARGE SCALE GENOMIC DNA]</scope>
    <source>
        <strain evidence="11">FDAARGOS_311</strain>
    </source>
</reference>
<gene>
    <name evidence="10" type="ORF">CAN33_0016875</name>
</gene>
<dbReference type="GO" id="GO:0071949">
    <property type="term" value="F:FAD binding"/>
    <property type="evidence" value="ECO:0007669"/>
    <property type="project" value="InterPro"/>
</dbReference>
<dbReference type="PANTHER" id="PTHR47256:SF3">
    <property type="entry name" value="ZN(II)2CYS6 TRANSCRIPTION FACTOR (EUROFUNG)"/>
    <property type="match status" value="1"/>
</dbReference>
<dbReference type="InterPro" id="IPR036188">
    <property type="entry name" value="FAD/NAD-bd_sf"/>
</dbReference>
<evidence type="ECO:0000256" key="5">
    <source>
        <dbReference type="ARBA" id="ARBA00023015"/>
    </source>
</evidence>
<dbReference type="GO" id="GO:0003677">
    <property type="term" value="F:DNA binding"/>
    <property type="evidence" value="ECO:0007669"/>
    <property type="project" value="UniProtKB-KW"/>
</dbReference>
<organism evidence="10 11">
    <name type="scientific">Aspergillus niger</name>
    <dbReference type="NCBI Taxonomy" id="5061"/>
    <lineage>
        <taxon>Eukaryota</taxon>
        <taxon>Fungi</taxon>
        <taxon>Dikarya</taxon>
        <taxon>Ascomycota</taxon>
        <taxon>Pezizomycotina</taxon>
        <taxon>Eurotiomycetes</taxon>
        <taxon>Eurotiomycetidae</taxon>
        <taxon>Eurotiales</taxon>
        <taxon>Aspergillaceae</taxon>
        <taxon>Aspergillus</taxon>
        <taxon>Aspergillus subgen. Circumdati</taxon>
    </lineage>
</organism>
<dbReference type="VEuPathDB" id="FungiDB:An07g05640"/>
<dbReference type="SMART" id="SM00066">
    <property type="entry name" value="GAL4"/>
    <property type="match status" value="1"/>
</dbReference>
<evidence type="ECO:0000256" key="7">
    <source>
        <dbReference type="ARBA" id="ARBA00023163"/>
    </source>
</evidence>
<dbReference type="SUPFAM" id="SSF54373">
    <property type="entry name" value="FAD-linked reductases, C-terminal domain"/>
    <property type="match status" value="1"/>
</dbReference>